<proteinExistence type="predicted"/>
<dbReference type="OrthoDB" id="5378975at2759"/>
<reference evidence="2" key="1">
    <citation type="journal article" date="2020" name="Fungal Divers.">
        <title>Resolving the Mortierellaceae phylogeny through synthesis of multi-gene phylogenetics and phylogenomics.</title>
        <authorList>
            <person name="Vandepol N."/>
            <person name="Liber J."/>
            <person name="Desiro A."/>
            <person name="Na H."/>
            <person name="Kennedy M."/>
            <person name="Barry K."/>
            <person name="Grigoriev I.V."/>
            <person name="Miller A.N."/>
            <person name="O'Donnell K."/>
            <person name="Stajich J.E."/>
            <person name="Bonito G."/>
        </authorList>
    </citation>
    <scope>NUCLEOTIDE SEQUENCE</scope>
    <source>
        <strain evidence="2">KOD1015</strain>
    </source>
</reference>
<dbReference type="AlphaFoldDB" id="A0A9P6G298"/>
<keyword evidence="3" id="KW-1185">Reference proteome</keyword>
<feature type="compositionally biased region" description="Low complexity" evidence="1">
    <location>
        <begin position="154"/>
        <end position="172"/>
    </location>
</feature>
<evidence type="ECO:0000256" key="1">
    <source>
        <dbReference type="SAM" id="MobiDB-lite"/>
    </source>
</evidence>
<feature type="region of interest" description="Disordered" evidence="1">
    <location>
        <begin position="1"/>
        <end position="182"/>
    </location>
</feature>
<feature type="compositionally biased region" description="Polar residues" evidence="1">
    <location>
        <begin position="1"/>
        <end position="11"/>
    </location>
</feature>
<feature type="region of interest" description="Disordered" evidence="1">
    <location>
        <begin position="325"/>
        <end position="351"/>
    </location>
</feature>
<dbReference type="Proteomes" id="UP000780801">
    <property type="component" value="Unassembled WGS sequence"/>
</dbReference>
<name>A0A9P6G298_9FUNG</name>
<feature type="compositionally biased region" description="Low complexity" evidence="1">
    <location>
        <begin position="92"/>
        <end position="106"/>
    </location>
</feature>
<feature type="compositionally biased region" description="Polar residues" evidence="1">
    <location>
        <begin position="325"/>
        <end position="349"/>
    </location>
</feature>
<organism evidence="2 3">
    <name type="scientific">Lunasporangiospora selenospora</name>
    <dbReference type="NCBI Taxonomy" id="979761"/>
    <lineage>
        <taxon>Eukaryota</taxon>
        <taxon>Fungi</taxon>
        <taxon>Fungi incertae sedis</taxon>
        <taxon>Mucoromycota</taxon>
        <taxon>Mortierellomycotina</taxon>
        <taxon>Mortierellomycetes</taxon>
        <taxon>Mortierellales</taxon>
        <taxon>Mortierellaceae</taxon>
        <taxon>Lunasporangiospora</taxon>
    </lineage>
</organism>
<accession>A0A9P6G298</accession>
<feature type="compositionally biased region" description="Polar residues" evidence="1">
    <location>
        <begin position="279"/>
        <end position="293"/>
    </location>
</feature>
<feature type="compositionally biased region" description="Basic and acidic residues" evidence="1">
    <location>
        <begin position="41"/>
        <end position="51"/>
    </location>
</feature>
<dbReference type="Pfam" id="PF17104">
    <property type="entry name" value="YBL010C_LAA2"/>
    <property type="match status" value="1"/>
</dbReference>
<comment type="caution">
    <text evidence="2">The sequence shown here is derived from an EMBL/GenBank/DDBJ whole genome shotgun (WGS) entry which is preliminary data.</text>
</comment>
<evidence type="ECO:0000313" key="2">
    <source>
        <dbReference type="EMBL" id="KAF9585943.1"/>
    </source>
</evidence>
<dbReference type="InterPro" id="IPR031355">
    <property type="entry name" value="YBL010C/LAA2-like"/>
</dbReference>
<feature type="compositionally biased region" description="Low complexity" evidence="1">
    <location>
        <begin position="264"/>
        <end position="278"/>
    </location>
</feature>
<sequence>MTQENSQQSPTADPIDSPSQFDQNDDGFGDFGIAPAAQSSDIKESSDKDIKANVNEDDFGDFGDFGIASAPTAGSSDTFAQAANDDDDDFGDFGAAPADGEASFPSGDDDGFGDFGDFSNGADFGADAGDFGDFEGASASDAFAGADAQDEFGTTSTESTTLTSSAPETTLPESTPSALQESAVETAPDFNAMISRQVETYVLQKLSALYPLSDDASNEELKDDSVQEPPSALLNPDLDQLLDVATVLSDQELWTSLCEQSFQGTNQANGNNTGVNDNELPSGNNKEGSSSAPQFQWKYSTLRREYYASLGLVLTKEQTTMPAATVSSTAQSPSRAKTSSPAAIGSSDTIAERKPLDVEATRTYCQFTKENLGGYSGDEMKEIITRLTELTKQASDELTYWLDQREQLMMDSERYNEMIASLVGRAAQLKDAESKLATKSKRLTRSSFNLK</sequence>
<dbReference type="EMBL" id="JAABOA010000095">
    <property type="protein sequence ID" value="KAF9585943.1"/>
    <property type="molecule type" value="Genomic_DNA"/>
</dbReference>
<protein>
    <submittedName>
        <fullName evidence="2">Uncharacterized protein</fullName>
    </submittedName>
</protein>
<feature type="region of interest" description="Disordered" evidence="1">
    <location>
        <begin position="264"/>
        <end position="293"/>
    </location>
</feature>
<dbReference type="PANTHER" id="PTHR38698:SF1">
    <property type="entry name" value="FUNGAL PROTEIN"/>
    <property type="match status" value="1"/>
</dbReference>
<dbReference type="PANTHER" id="PTHR38698">
    <property type="entry name" value="EXPRESSED PROTEIN"/>
    <property type="match status" value="1"/>
</dbReference>
<feature type="compositionally biased region" description="Low complexity" evidence="1">
    <location>
        <begin position="115"/>
        <end position="147"/>
    </location>
</feature>
<gene>
    <name evidence="2" type="ORF">BGW38_010849</name>
</gene>
<evidence type="ECO:0000313" key="3">
    <source>
        <dbReference type="Proteomes" id="UP000780801"/>
    </source>
</evidence>